<dbReference type="GO" id="GO:0005829">
    <property type="term" value="C:cytosol"/>
    <property type="evidence" value="ECO:0007669"/>
    <property type="project" value="TreeGrafter"/>
</dbReference>
<dbReference type="Proteomes" id="UP001240236">
    <property type="component" value="Unassembled WGS sequence"/>
</dbReference>
<evidence type="ECO:0000256" key="1">
    <source>
        <dbReference type="SAM" id="MobiDB-lite"/>
    </source>
</evidence>
<organism evidence="3 4">
    <name type="scientific">Catenuloplanes indicus</name>
    <dbReference type="NCBI Taxonomy" id="137267"/>
    <lineage>
        <taxon>Bacteria</taxon>
        <taxon>Bacillati</taxon>
        <taxon>Actinomycetota</taxon>
        <taxon>Actinomycetes</taxon>
        <taxon>Micromonosporales</taxon>
        <taxon>Micromonosporaceae</taxon>
        <taxon>Catenuloplanes</taxon>
    </lineage>
</organism>
<dbReference type="Gene3D" id="3.40.50.300">
    <property type="entry name" value="P-loop containing nucleotide triphosphate hydrolases"/>
    <property type="match status" value="2"/>
</dbReference>
<dbReference type="RefSeq" id="WP_307244674.1">
    <property type="nucleotide sequence ID" value="NZ_JAUSUZ010000001.1"/>
</dbReference>
<protein>
    <submittedName>
        <fullName evidence="3">Type III restriction enzyme</fullName>
        <ecNumber evidence="3">3.1.21.5</ecNumber>
    </submittedName>
</protein>
<dbReference type="InterPro" id="IPR006935">
    <property type="entry name" value="Helicase/UvrB_N"/>
</dbReference>
<dbReference type="EC" id="3.1.21.5" evidence="3"/>
<feature type="region of interest" description="Disordered" evidence="1">
    <location>
        <begin position="229"/>
        <end position="252"/>
    </location>
</feature>
<dbReference type="GO" id="GO:0015668">
    <property type="term" value="F:type III site-specific deoxyribonuclease activity"/>
    <property type="evidence" value="ECO:0007669"/>
    <property type="project" value="UniProtKB-EC"/>
</dbReference>
<evidence type="ECO:0000259" key="2">
    <source>
        <dbReference type="Pfam" id="PF04851"/>
    </source>
</evidence>
<evidence type="ECO:0000313" key="4">
    <source>
        <dbReference type="Proteomes" id="UP001240236"/>
    </source>
</evidence>
<dbReference type="GO" id="GO:0003677">
    <property type="term" value="F:DNA binding"/>
    <property type="evidence" value="ECO:0007669"/>
    <property type="project" value="InterPro"/>
</dbReference>
<dbReference type="AlphaFoldDB" id="A0AAE3W639"/>
<feature type="compositionally biased region" description="Gly residues" evidence="1">
    <location>
        <begin position="590"/>
        <end position="600"/>
    </location>
</feature>
<evidence type="ECO:0000313" key="3">
    <source>
        <dbReference type="EMBL" id="MDQ0369442.1"/>
    </source>
</evidence>
<dbReference type="PANTHER" id="PTHR47396">
    <property type="entry name" value="TYPE I RESTRICTION ENZYME ECOKI R PROTEIN"/>
    <property type="match status" value="1"/>
</dbReference>
<dbReference type="PANTHER" id="PTHR47396:SF1">
    <property type="entry name" value="ATP-DEPENDENT HELICASE IRC3-RELATED"/>
    <property type="match status" value="1"/>
</dbReference>
<dbReference type="Pfam" id="PF04851">
    <property type="entry name" value="ResIII"/>
    <property type="match status" value="1"/>
</dbReference>
<dbReference type="SUPFAM" id="SSF52540">
    <property type="entry name" value="P-loop containing nucleoside triphosphate hydrolases"/>
    <property type="match status" value="1"/>
</dbReference>
<accession>A0AAE3W639</accession>
<dbReference type="InterPro" id="IPR027417">
    <property type="entry name" value="P-loop_NTPase"/>
</dbReference>
<comment type="caution">
    <text evidence="3">The sequence shown here is derived from an EMBL/GenBank/DDBJ whole genome shotgun (WGS) entry which is preliminary data.</text>
</comment>
<reference evidence="3 4" key="1">
    <citation type="submission" date="2023-07" db="EMBL/GenBank/DDBJ databases">
        <title>Sequencing the genomes of 1000 actinobacteria strains.</title>
        <authorList>
            <person name="Klenk H.-P."/>
        </authorList>
    </citation>
    <scope>NUCLEOTIDE SEQUENCE [LARGE SCALE GENOMIC DNA]</scope>
    <source>
        <strain evidence="3 4">DSM 44709</strain>
    </source>
</reference>
<name>A0AAE3W639_9ACTN</name>
<keyword evidence="3" id="KW-0378">Hydrolase</keyword>
<gene>
    <name evidence="3" type="ORF">J2S42_006111</name>
</gene>
<dbReference type="EMBL" id="JAUSUZ010000001">
    <property type="protein sequence ID" value="MDQ0369442.1"/>
    <property type="molecule type" value="Genomic_DNA"/>
</dbReference>
<keyword evidence="4" id="KW-1185">Reference proteome</keyword>
<sequence>MSDWLPYDAGLVAQIAAAMDLRAPNAAALAAAARAVAPGDGREVVCELATGVGKSYVSAALVDYLAERGVRHVLIVTPGTAIRDKTIGNFTPGHPRFVPGADHPVSVVTGPAPPQDGLTLYVFTVQQLIRPGATVNRRLRAVDETLGAGLYQRLAETDDLVVVADEHHVYREAARAFGAAVRDLAPRALIGFTATPDRADRDRVVFRYPLAAAITDGLVSVPVLVGAPDHPAAPDHPTAPDRPAAPDHPAAADREGRLWEACRLRAAKEVAWHAWAAAHGVPPVTPLIFVVCRVVNEAAQVADVLAGLLPGDGRVLLVTSRSSDDALRALARVSETDSPVRAVVAVDKLSSGWDVPNVGVILALRALASETLTEQVLGRGLRLPYGRRVGVPAVDAVDVLTHESYRELLAGTDELRAAIAPGSRGTVAHAGDEATLTVGAAPLLRISGYDRALTAARTPIEPVPPPDGEAPDGKAPVPLRAARFSLAAIPTGAAYAIGAGGVEGLGAADTGSAGNTARFLIDGAGSGGADSAAGLLIDGRPHRRDHPEAVQDLTDRLLALPLVEATIAEVAEATRLAGAYLAGRSATPDGNGGDGSGGGARWDTAAADRATDALAELIAAAYRRRR</sequence>
<proteinExistence type="predicted"/>
<dbReference type="InterPro" id="IPR050742">
    <property type="entry name" value="Helicase_Restrict-Modif_Enz"/>
</dbReference>
<dbReference type="GO" id="GO:0005524">
    <property type="term" value="F:ATP binding"/>
    <property type="evidence" value="ECO:0007669"/>
    <property type="project" value="InterPro"/>
</dbReference>
<feature type="region of interest" description="Disordered" evidence="1">
    <location>
        <begin position="584"/>
        <end position="603"/>
    </location>
</feature>
<feature type="domain" description="Helicase/UvrB N-terminal" evidence="2">
    <location>
        <begin position="19"/>
        <end position="198"/>
    </location>
</feature>